<evidence type="ECO:0000256" key="2">
    <source>
        <dbReference type="ARBA" id="ARBA00022692"/>
    </source>
</evidence>
<dbReference type="AlphaFoldDB" id="A0A8J5HEY1"/>
<evidence type="ECO:0000256" key="4">
    <source>
        <dbReference type="ARBA" id="ARBA00023136"/>
    </source>
</evidence>
<keyword evidence="8" id="KW-1185">Reference proteome</keyword>
<keyword evidence="2 6" id="KW-0812">Transmembrane</keyword>
<protein>
    <recommendedName>
        <fullName evidence="9">Polysaccharide biosynthesis domain-containing protein</fullName>
    </recommendedName>
</protein>
<keyword evidence="4 6" id="KW-0472">Membrane</keyword>
<reference evidence="7 8" key="1">
    <citation type="submission" date="2020-08" db="EMBL/GenBank/DDBJ databases">
        <title>Plant Genome Project.</title>
        <authorList>
            <person name="Zhang R.-G."/>
        </authorList>
    </citation>
    <scope>NUCLEOTIDE SEQUENCE [LARGE SCALE GENOMIC DNA]</scope>
    <source>
        <tissue evidence="7">Rhizome</tissue>
    </source>
</reference>
<proteinExistence type="predicted"/>
<dbReference type="NCBIfam" id="TIGR01627">
    <property type="entry name" value="A_thal_3515"/>
    <property type="match status" value="1"/>
</dbReference>
<comment type="caution">
    <text evidence="7">The sequence shown here is derived from an EMBL/GenBank/DDBJ whole genome shotgun (WGS) entry which is preliminary data.</text>
</comment>
<organism evidence="7 8">
    <name type="scientific">Zingiber officinale</name>
    <name type="common">Ginger</name>
    <name type="synonym">Amomum zingiber</name>
    <dbReference type="NCBI Taxonomy" id="94328"/>
    <lineage>
        <taxon>Eukaryota</taxon>
        <taxon>Viridiplantae</taxon>
        <taxon>Streptophyta</taxon>
        <taxon>Embryophyta</taxon>
        <taxon>Tracheophyta</taxon>
        <taxon>Spermatophyta</taxon>
        <taxon>Magnoliopsida</taxon>
        <taxon>Liliopsida</taxon>
        <taxon>Zingiberales</taxon>
        <taxon>Zingiberaceae</taxon>
        <taxon>Zingiber</taxon>
    </lineage>
</organism>
<dbReference type="GO" id="GO:0000139">
    <property type="term" value="C:Golgi membrane"/>
    <property type="evidence" value="ECO:0007669"/>
    <property type="project" value="UniProtKB-SubCell"/>
</dbReference>
<sequence>MRHHYYSDRSSDIILLVQRFGFDIESGSILCNRLSSQSDSRLLRLDLKGRLVVKERGNFWEAAAEIKEREGETKGTGCSLSRNHRETRGTVEIAAAPLFSGLLRRWPPRSAFVVRSHHQGQKQRLLSPSLSPPERATGDRGPPPPSSSSQRGRLQRSPLSLAVTIAGLQRLPPSAPLAAATVAAVSGHQCHRLVRPRPQPSLMAITSGVRRRLQRPIVSLYNINVITQAFVGHLGDLELASISFAGHLGDIELASISIAARKFGDRSTNRKRVREMTRAVPQRALVLATAAAILVAGAILLSNFLRNADRGLVCSFPPVFSHISSGSSGDVKGELAEALLYYVTTPQIPQQSRAEIQLTFDVLRRRSPCNFLVFGLGRDSQMWAALNAGGTTVFLEDDKEWYELVLKDNPFLRAHYVKYRTRVDEAGKLLTGYRAEPECRPGQADGIAGLQHNGGCPLALVGLPQEIYEREWDVVMIDAPKGYFPSAPGRMAAIYSAAVMGRGRRGEGETDVFLHNVDRKVEKAFGLEFLCQKNRVGATGRLWHFRIPKARPKETTSGTTFC</sequence>
<evidence type="ECO:0000256" key="1">
    <source>
        <dbReference type="ARBA" id="ARBA00004194"/>
    </source>
</evidence>
<accession>A0A8J5HEY1</accession>
<dbReference type="Pfam" id="PF21729">
    <property type="entry name" value="IRX15_IRX15L_GXM"/>
    <property type="match status" value="1"/>
</dbReference>
<dbReference type="Proteomes" id="UP000734854">
    <property type="component" value="Unassembled WGS sequence"/>
</dbReference>
<evidence type="ECO:0000256" key="5">
    <source>
        <dbReference type="SAM" id="MobiDB-lite"/>
    </source>
</evidence>
<feature type="compositionally biased region" description="Low complexity" evidence="5">
    <location>
        <begin position="147"/>
        <end position="156"/>
    </location>
</feature>
<keyword evidence="3 6" id="KW-1133">Transmembrane helix</keyword>
<comment type="subcellular location">
    <subcellularLocation>
        <location evidence="1">Golgi apparatus membrane</location>
        <topology evidence="1">Single-pass membrane protein</topology>
    </subcellularLocation>
</comment>
<feature type="transmembrane region" description="Helical" evidence="6">
    <location>
        <begin position="284"/>
        <end position="305"/>
    </location>
</feature>
<gene>
    <name evidence="7" type="ORF">ZIOFF_015446</name>
</gene>
<dbReference type="EMBL" id="JACMSC010000004">
    <property type="protein sequence ID" value="KAG6525490.1"/>
    <property type="molecule type" value="Genomic_DNA"/>
</dbReference>
<dbReference type="InterPro" id="IPR006514">
    <property type="entry name" value="IRX15/GXM/AGM"/>
</dbReference>
<dbReference type="GO" id="GO:0045492">
    <property type="term" value="P:xylan biosynthetic process"/>
    <property type="evidence" value="ECO:0007669"/>
    <property type="project" value="InterPro"/>
</dbReference>
<feature type="region of interest" description="Disordered" evidence="5">
    <location>
        <begin position="114"/>
        <end position="156"/>
    </location>
</feature>
<name>A0A8J5HEY1_ZINOF</name>
<evidence type="ECO:0000256" key="6">
    <source>
        <dbReference type="SAM" id="Phobius"/>
    </source>
</evidence>
<dbReference type="PANTHER" id="PTHR31444">
    <property type="entry name" value="OS11G0490100 PROTEIN"/>
    <property type="match status" value="1"/>
</dbReference>
<evidence type="ECO:0008006" key="9">
    <source>
        <dbReference type="Google" id="ProtNLM"/>
    </source>
</evidence>
<evidence type="ECO:0000313" key="8">
    <source>
        <dbReference type="Proteomes" id="UP000734854"/>
    </source>
</evidence>
<evidence type="ECO:0000313" key="7">
    <source>
        <dbReference type="EMBL" id="KAG6525490.1"/>
    </source>
</evidence>
<evidence type="ECO:0000256" key="3">
    <source>
        <dbReference type="ARBA" id="ARBA00022989"/>
    </source>
</evidence>